<name>A0A8J8C839_9EURY</name>
<comment type="caution">
    <text evidence="2">The sequence shown here is derived from an EMBL/GenBank/DDBJ whole genome shotgun (WGS) entry which is preliminary data.</text>
</comment>
<feature type="region of interest" description="Disordered" evidence="1">
    <location>
        <begin position="273"/>
        <end position="306"/>
    </location>
</feature>
<organism evidence="2 3">
    <name type="scientific">Haloarcula salinisoli</name>
    <dbReference type="NCBI Taxonomy" id="2487746"/>
    <lineage>
        <taxon>Archaea</taxon>
        <taxon>Methanobacteriati</taxon>
        <taxon>Methanobacteriota</taxon>
        <taxon>Stenosarchaea group</taxon>
        <taxon>Halobacteria</taxon>
        <taxon>Halobacteriales</taxon>
        <taxon>Haloarculaceae</taxon>
        <taxon>Haloarcula</taxon>
    </lineage>
</organism>
<evidence type="ECO:0000256" key="1">
    <source>
        <dbReference type="SAM" id="MobiDB-lite"/>
    </source>
</evidence>
<feature type="compositionally biased region" description="Basic and acidic residues" evidence="1">
    <location>
        <begin position="273"/>
        <end position="282"/>
    </location>
</feature>
<proteinExistence type="predicted"/>
<reference evidence="2" key="1">
    <citation type="submission" date="2021-06" db="EMBL/GenBank/DDBJ databases">
        <title>Halomicroarcula sp. F24A a new haloarchaeum isolated from saline soil.</title>
        <authorList>
            <person name="Duran-Viseras A."/>
            <person name="Sanchez-Porro C."/>
            <person name="Ventosa A."/>
        </authorList>
    </citation>
    <scope>NUCLEOTIDE SEQUENCE</scope>
    <source>
        <strain evidence="2">F24A</strain>
    </source>
</reference>
<gene>
    <name evidence="2" type="ORF">EGD98_09935</name>
</gene>
<sequence length="306" mass="32317">MFEGTYTRRAMLRRGLATAGAGALVGAAGCSSIPNLLGGTTPYAKWLPAPAAVDDSDHYNFTYFNVDDLEAHEGEIDDGDLKPPKSGEFLGPVDIDWQDASGVTTLGFGGLFGFGGFVVEADFDRDDAISDLEANGFTEDSEHEGYALMLGSFEKRVYAVGDGAIVLSVSLGGDTDMAEAIIDAKTGNVDRYGDDSDDMSALIGALGGGTYVKGSTTDIPEEADPADGVFDNMVARGEQAKIKGQDTALKHVVVYESSDDVDTDDLREWVDENNADGERFGNLDDPSYNSNGRKGVITGTVPTDDS</sequence>
<dbReference type="RefSeq" id="WP_220588223.1">
    <property type="nucleotide sequence ID" value="NZ_RKLQ01000002.1"/>
</dbReference>
<evidence type="ECO:0000313" key="3">
    <source>
        <dbReference type="Proteomes" id="UP000783863"/>
    </source>
</evidence>
<evidence type="ECO:0000313" key="2">
    <source>
        <dbReference type="EMBL" id="MBX0303986.1"/>
    </source>
</evidence>
<protein>
    <submittedName>
        <fullName evidence="2">Uncharacterized protein</fullName>
    </submittedName>
</protein>
<keyword evidence="3" id="KW-1185">Reference proteome</keyword>
<dbReference type="AlphaFoldDB" id="A0A8J8C839"/>
<dbReference type="Proteomes" id="UP000783863">
    <property type="component" value="Unassembled WGS sequence"/>
</dbReference>
<dbReference type="EMBL" id="RKLQ01000002">
    <property type="protein sequence ID" value="MBX0303986.1"/>
    <property type="molecule type" value="Genomic_DNA"/>
</dbReference>
<accession>A0A8J8C839</accession>